<reference evidence="1" key="1">
    <citation type="submission" date="2023-06" db="EMBL/GenBank/DDBJ databases">
        <title>Genomic of Parafulvivirga corallium.</title>
        <authorList>
            <person name="Wang G."/>
        </authorList>
    </citation>
    <scope>NUCLEOTIDE SEQUENCE</scope>
    <source>
        <strain evidence="1">BMA10</strain>
    </source>
</reference>
<dbReference type="Proteomes" id="UP001172082">
    <property type="component" value="Unassembled WGS sequence"/>
</dbReference>
<dbReference type="PANTHER" id="PTHR36452">
    <property type="entry name" value="CHROMOSOME 12, WHOLE GENOME SHOTGUN SEQUENCE"/>
    <property type="match status" value="1"/>
</dbReference>
<dbReference type="NCBIfam" id="TIGR02453">
    <property type="entry name" value="TIGR02453 family protein"/>
    <property type="match status" value="1"/>
</dbReference>
<dbReference type="InterPro" id="IPR012808">
    <property type="entry name" value="CHP02453"/>
</dbReference>
<evidence type="ECO:0000313" key="1">
    <source>
        <dbReference type="EMBL" id="MDN5203838.1"/>
    </source>
</evidence>
<dbReference type="PIRSF" id="PIRSF028451">
    <property type="entry name" value="UCP028451"/>
    <property type="match status" value="1"/>
</dbReference>
<dbReference type="Pfam" id="PF09365">
    <property type="entry name" value="DUF2461"/>
    <property type="match status" value="1"/>
</dbReference>
<dbReference type="InterPro" id="IPR015996">
    <property type="entry name" value="UCP028451"/>
</dbReference>
<accession>A0ABT8KW57</accession>
<dbReference type="EMBL" id="JAUJEA010000008">
    <property type="protein sequence ID" value="MDN5203838.1"/>
    <property type="molecule type" value="Genomic_DNA"/>
</dbReference>
<sequence length="229" mass="26852">MTHFNPDFIDFFVELERNNNKAWFDENRKRYESSVKEPFAKFVDQLISAIQKYDPSIQISAKEAILRINRDIRFSKDKRPYNPYYTAFISPTGRKDKTIPGFFLRFAPDMIGVMVGCFGPSKEQLHNIRVSVINQQEEFDQIINDENFVKQFGSIKGDISKRLPVQFKRPSEQYPLIANKAFYFSKHMDADLITSENLHSILMELWHVAKPLNQFLYSAITRPLLEVEV</sequence>
<organism evidence="1 2">
    <name type="scientific">Splendidivirga corallicola</name>
    <dbReference type="NCBI Taxonomy" id="3051826"/>
    <lineage>
        <taxon>Bacteria</taxon>
        <taxon>Pseudomonadati</taxon>
        <taxon>Bacteroidota</taxon>
        <taxon>Cytophagia</taxon>
        <taxon>Cytophagales</taxon>
        <taxon>Splendidivirgaceae</taxon>
        <taxon>Splendidivirga</taxon>
    </lineage>
</organism>
<comment type="caution">
    <text evidence="1">The sequence shown here is derived from an EMBL/GenBank/DDBJ whole genome shotgun (WGS) entry which is preliminary data.</text>
</comment>
<gene>
    <name evidence="1" type="ORF">QQ008_20775</name>
</gene>
<protein>
    <submittedName>
        <fullName evidence="1">DUF2461 domain-containing protein</fullName>
    </submittedName>
</protein>
<evidence type="ECO:0000313" key="2">
    <source>
        <dbReference type="Proteomes" id="UP001172082"/>
    </source>
</evidence>
<name>A0ABT8KW57_9BACT</name>
<keyword evidence="2" id="KW-1185">Reference proteome</keyword>
<proteinExistence type="predicted"/>
<dbReference type="RefSeq" id="WP_346753861.1">
    <property type="nucleotide sequence ID" value="NZ_JAUJEA010000008.1"/>
</dbReference>
<dbReference type="PANTHER" id="PTHR36452:SF1">
    <property type="entry name" value="DUF2461 DOMAIN-CONTAINING PROTEIN"/>
    <property type="match status" value="1"/>
</dbReference>